<dbReference type="PANTHER" id="PTHR42678">
    <property type="entry name" value="AMIDASE"/>
    <property type="match status" value="1"/>
</dbReference>
<sequence>MVGSMIVVSLSATDSALAETATPVAQETEVHTFDPFEKSIEEIQDALNSGQTTSEQLVQYYLNRIEAYDKAGPKINAVITINAKAIELAKELDEERKLKGPRSELHGIPIVVKDNYDVVGMPTTAGSVALKNAYPSKNSFVVQKLIDAGAIVIAKTNMSEFAASYGRLGYSSLGGLTLNPYNLNRDASGSSSGSAAAVASNFAVFGLGTDTSGSVRGPANVTGLVGIRPTLGLTSRSGVIPSSLAFDTTGPMARSVKDAAIALSYMAGTDKNDYSTRMSDKLAVPDYSKALSTDALKTARIGIAGDFFGDNREVDAITKRAIAAMKKQGAQFVSVSFTDKTQYLWTPILGPIGDADFKVQLEKYLSLLPKDQPKTLEEIIQISESPEVLGSATPVNPARLEGMKDAIKAASQKGSASYKSIISKDIPAARAEVQKLMKVNNLDAIVFPTMSCPASPRFDIQDPTYACDASDTYAAGYVASATGYPEITVPAGVTKAKVPVGISFLGTAYSEQSLINLAYSFEQATKARTIPDNTPRLTTSFLETTP</sequence>
<evidence type="ECO:0000313" key="2">
    <source>
        <dbReference type="EMBL" id="AKG37592.1"/>
    </source>
</evidence>
<evidence type="ECO:0000259" key="1">
    <source>
        <dbReference type="Pfam" id="PF01425"/>
    </source>
</evidence>
<reference evidence="2 3" key="1">
    <citation type="submission" date="2015-03" db="EMBL/GenBank/DDBJ databases">
        <authorList>
            <person name="Abdul Halim M."/>
        </authorList>
    </citation>
    <scope>NUCLEOTIDE SEQUENCE [LARGE SCALE GENOMIC DNA]</scope>
    <source>
        <strain evidence="2 3">ATCC 35681</strain>
    </source>
</reference>
<dbReference type="HOGENOM" id="CLU_009600_14_2_9"/>
<dbReference type="Gene3D" id="3.90.1300.10">
    <property type="entry name" value="Amidase signature (AS) domain"/>
    <property type="match status" value="1"/>
</dbReference>
<dbReference type="SUPFAM" id="SSF75304">
    <property type="entry name" value="Amidase signature (AS) enzymes"/>
    <property type="match status" value="1"/>
</dbReference>
<proteinExistence type="predicted"/>
<dbReference type="SMR" id="A0A0F7FF88"/>
<dbReference type="InterPro" id="IPR023631">
    <property type="entry name" value="Amidase_dom"/>
</dbReference>
<accession>A0A0F7FF88</accession>
<dbReference type="Pfam" id="PF01425">
    <property type="entry name" value="Amidase"/>
    <property type="match status" value="1"/>
</dbReference>
<dbReference type="InterPro" id="IPR036928">
    <property type="entry name" value="AS_sf"/>
</dbReference>
<organism evidence="2 3">
    <name type="scientific">Paenibacillus durus ATCC 35681</name>
    <dbReference type="NCBI Taxonomy" id="1333534"/>
    <lineage>
        <taxon>Bacteria</taxon>
        <taxon>Bacillati</taxon>
        <taxon>Bacillota</taxon>
        <taxon>Bacilli</taxon>
        <taxon>Bacillales</taxon>
        <taxon>Paenibacillaceae</taxon>
        <taxon>Paenibacillus</taxon>
    </lineage>
</organism>
<dbReference type="PANTHER" id="PTHR42678:SF34">
    <property type="entry name" value="OS04G0183300 PROTEIN"/>
    <property type="match status" value="1"/>
</dbReference>
<dbReference type="AlphaFoldDB" id="A0A0F7FF88"/>
<name>A0A0F7FF88_PAEDU</name>
<reference evidence="2 3" key="2">
    <citation type="journal article" date="2016" name="Genome Announc.">
        <title>Genome Sequence of a Gram-Positive Diazotroph, Paenibacillus durus Type Strain ATCC 35681.</title>
        <authorList>
            <person name="Halim M.A."/>
            <person name="Rahman A.Y."/>
            <person name="Sim K.S."/>
            <person name="Yam H.C."/>
            <person name="Rahim A.A."/>
            <person name="Ghazali A.H."/>
            <person name="Najimudin N."/>
        </authorList>
    </citation>
    <scope>NUCLEOTIDE SEQUENCE [LARGE SCALE GENOMIC DNA]</scope>
    <source>
        <strain evidence="2 3">ATCC 35681</strain>
    </source>
</reference>
<protein>
    <recommendedName>
        <fullName evidence="1">Amidase domain-containing protein</fullName>
    </recommendedName>
</protein>
<gene>
    <name evidence="2" type="ORF">VK70_04245</name>
</gene>
<dbReference type="EMBL" id="CP011114">
    <property type="protein sequence ID" value="AKG37592.1"/>
    <property type="molecule type" value="Genomic_DNA"/>
</dbReference>
<dbReference type="Proteomes" id="UP000034189">
    <property type="component" value="Chromosome"/>
</dbReference>
<dbReference type="PATRIC" id="fig|1333534.5.peg.927"/>
<evidence type="ECO:0000313" key="3">
    <source>
        <dbReference type="Proteomes" id="UP000034189"/>
    </source>
</evidence>
<feature type="domain" description="Amidase" evidence="1">
    <location>
        <begin position="57"/>
        <end position="514"/>
    </location>
</feature>